<dbReference type="NCBIfam" id="TIGR02532">
    <property type="entry name" value="IV_pilin_GFxxxE"/>
    <property type="match status" value="1"/>
</dbReference>
<gene>
    <name evidence="13" type="primary">fimT</name>
    <name evidence="13" type="ORF">SSPSH_003246</name>
</gene>
<comment type="subcellular location">
    <subcellularLocation>
        <location evidence="1">Cell inner membrane</location>
        <topology evidence="1">Single-pass membrane protein</topology>
    </subcellularLocation>
</comment>
<dbReference type="eggNOG" id="COG4970">
    <property type="taxonomic scope" value="Bacteria"/>
</dbReference>
<keyword evidence="3" id="KW-1003">Cell membrane</keyword>
<comment type="similarity">
    <text evidence="9">Belongs to the GSP H family.</text>
</comment>
<dbReference type="PROSITE" id="PS00409">
    <property type="entry name" value="PROKAR_NTER_METHYL"/>
    <property type="match status" value="1"/>
</dbReference>
<keyword evidence="6 11" id="KW-0812">Transmembrane</keyword>
<evidence type="ECO:0000256" key="3">
    <source>
        <dbReference type="ARBA" id="ARBA00022475"/>
    </source>
</evidence>
<dbReference type="Gene3D" id="3.55.40.10">
    <property type="entry name" value="minor pseudopilin epsh domain"/>
    <property type="match status" value="1"/>
</dbReference>
<reference evidence="13 14" key="1">
    <citation type="journal article" date="2011" name="J. Bacteriol.">
        <title>Genome sequence of Salinisphaera shabanensis, a gammaproteobacterium from the harsh, variable environment of the brine-seawater interface of the Shaban Deep in the Red Sea.</title>
        <authorList>
            <person name="Antunes A."/>
            <person name="Alam I."/>
            <person name="Bajic V.B."/>
            <person name="Stingl U."/>
        </authorList>
    </citation>
    <scope>NUCLEOTIDE SEQUENCE [LARGE SCALE GENOMIC DNA]</scope>
    <source>
        <strain evidence="13 14">E1L3A</strain>
    </source>
</reference>
<evidence type="ECO:0000313" key="13">
    <source>
        <dbReference type="EMBL" id="ERJ17889.1"/>
    </source>
</evidence>
<feature type="domain" description="General secretion pathway GspH" evidence="12">
    <location>
        <begin position="51"/>
        <end position="167"/>
    </location>
</feature>
<evidence type="ECO:0000256" key="9">
    <source>
        <dbReference type="ARBA" id="ARBA00025772"/>
    </source>
</evidence>
<dbReference type="InterPro" id="IPR045584">
    <property type="entry name" value="Pilin-like"/>
</dbReference>
<dbReference type="STRING" id="1033802.SSPSH_003246"/>
<dbReference type="Proteomes" id="UP000006242">
    <property type="component" value="Unassembled WGS sequence"/>
</dbReference>
<keyword evidence="5" id="KW-0997">Cell inner membrane</keyword>
<dbReference type="OrthoDB" id="6367648at2"/>
<evidence type="ECO:0000256" key="11">
    <source>
        <dbReference type="SAM" id="Phobius"/>
    </source>
</evidence>
<dbReference type="GO" id="GO:0015628">
    <property type="term" value="P:protein secretion by the type II secretion system"/>
    <property type="evidence" value="ECO:0007669"/>
    <property type="project" value="InterPro"/>
</dbReference>
<dbReference type="Pfam" id="PF07963">
    <property type="entry name" value="N_methyl"/>
    <property type="match status" value="1"/>
</dbReference>
<name>U2FNY6_9GAMM</name>
<keyword evidence="14" id="KW-1185">Reference proteome</keyword>
<evidence type="ECO:0000256" key="2">
    <source>
        <dbReference type="ARBA" id="ARBA00021549"/>
    </source>
</evidence>
<accession>U2FNY6</accession>
<evidence type="ECO:0000256" key="5">
    <source>
        <dbReference type="ARBA" id="ARBA00022519"/>
    </source>
</evidence>
<dbReference type="RefSeq" id="WP_006912001.1">
    <property type="nucleotide sequence ID" value="NZ_AFNV02000026.1"/>
</dbReference>
<evidence type="ECO:0000256" key="10">
    <source>
        <dbReference type="ARBA" id="ARBA00030775"/>
    </source>
</evidence>
<evidence type="ECO:0000256" key="1">
    <source>
        <dbReference type="ARBA" id="ARBA00004377"/>
    </source>
</evidence>
<proteinExistence type="inferred from homology"/>
<dbReference type="GO" id="GO:0005886">
    <property type="term" value="C:plasma membrane"/>
    <property type="evidence" value="ECO:0007669"/>
    <property type="project" value="UniProtKB-SubCell"/>
</dbReference>
<comment type="caution">
    <text evidence="13">The sequence shown here is derived from an EMBL/GenBank/DDBJ whole genome shotgun (WGS) entry which is preliminary data.</text>
</comment>
<keyword evidence="7 11" id="KW-1133">Transmembrane helix</keyword>
<evidence type="ECO:0000259" key="12">
    <source>
        <dbReference type="Pfam" id="PF12019"/>
    </source>
</evidence>
<dbReference type="GO" id="GO:0015627">
    <property type="term" value="C:type II protein secretion system complex"/>
    <property type="evidence" value="ECO:0007669"/>
    <property type="project" value="InterPro"/>
</dbReference>
<reference evidence="13 14" key="2">
    <citation type="journal article" date="2013" name="PLoS ONE">
        <title>INDIGO - INtegrated Data Warehouse of MIcrobial GenOmes with Examples from the Red Sea Extremophiles.</title>
        <authorList>
            <person name="Alam I."/>
            <person name="Antunes A."/>
            <person name="Kamau A.A."/>
            <person name="Ba Alawi W."/>
            <person name="Kalkatawi M."/>
            <person name="Stingl U."/>
            <person name="Bajic V.B."/>
        </authorList>
    </citation>
    <scope>NUCLEOTIDE SEQUENCE [LARGE SCALE GENOMIC DNA]</scope>
    <source>
        <strain evidence="13 14">E1L3A</strain>
    </source>
</reference>
<dbReference type="Pfam" id="PF12019">
    <property type="entry name" value="GspH"/>
    <property type="match status" value="1"/>
</dbReference>
<sequence length="180" mass="19142">MGIPYSSTRHSNRGFTLLELIVAMAVAAILLAIAIPSYRSVIQRNSMAATVNDLVGDLNFARSQAVTRGRQVYVCRSNGNNSCDGDGDWSDGWIIYAPDPGSESPNDDNVLRVHGAMTNQISIVGNNNITSRVFFDPNGFAMGSIGTFTATAHDSAQQTLVVIASTGRIRTETVQGSSGT</sequence>
<keyword evidence="4" id="KW-0488">Methylation</keyword>
<dbReference type="SUPFAM" id="SSF54523">
    <property type="entry name" value="Pili subunits"/>
    <property type="match status" value="1"/>
</dbReference>
<evidence type="ECO:0000313" key="14">
    <source>
        <dbReference type="Proteomes" id="UP000006242"/>
    </source>
</evidence>
<dbReference type="InterPro" id="IPR022346">
    <property type="entry name" value="T2SS_GspH"/>
</dbReference>
<organism evidence="13 14">
    <name type="scientific">Salinisphaera shabanensis E1L3A</name>
    <dbReference type="NCBI Taxonomy" id="1033802"/>
    <lineage>
        <taxon>Bacteria</taxon>
        <taxon>Pseudomonadati</taxon>
        <taxon>Pseudomonadota</taxon>
        <taxon>Gammaproteobacteria</taxon>
        <taxon>Salinisphaerales</taxon>
        <taxon>Salinisphaeraceae</taxon>
        <taxon>Salinisphaera</taxon>
    </lineage>
</organism>
<feature type="transmembrane region" description="Helical" evidence="11">
    <location>
        <begin position="20"/>
        <end position="38"/>
    </location>
</feature>
<protein>
    <recommendedName>
        <fullName evidence="2">Type II secretion system protein H</fullName>
    </recommendedName>
    <alternativeName>
        <fullName evidence="10">General secretion pathway protein H</fullName>
    </alternativeName>
</protein>
<evidence type="ECO:0000256" key="6">
    <source>
        <dbReference type="ARBA" id="ARBA00022692"/>
    </source>
</evidence>
<dbReference type="InterPro" id="IPR012902">
    <property type="entry name" value="N_methyl_site"/>
</dbReference>
<evidence type="ECO:0000256" key="8">
    <source>
        <dbReference type="ARBA" id="ARBA00023136"/>
    </source>
</evidence>
<dbReference type="AlphaFoldDB" id="U2FNY6"/>
<evidence type="ECO:0000256" key="7">
    <source>
        <dbReference type="ARBA" id="ARBA00022989"/>
    </source>
</evidence>
<evidence type="ECO:0000256" key="4">
    <source>
        <dbReference type="ARBA" id="ARBA00022481"/>
    </source>
</evidence>
<keyword evidence="8 11" id="KW-0472">Membrane</keyword>
<dbReference type="EMBL" id="AFNV02000026">
    <property type="protein sequence ID" value="ERJ17889.1"/>
    <property type="molecule type" value="Genomic_DNA"/>
</dbReference>